<dbReference type="HOGENOM" id="CLU_097806_3_2_10"/>
<gene>
    <name evidence="5" type="ORF">BN938_2836</name>
</gene>
<dbReference type="SMART" id="SM00418">
    <property type="entry name" value="HTH_ARSR"/>
    <property type="match status" value="1"/>
</dbReference>
<dbReference type="PANTHER" id="PTHR33154">
    <property type="entry name" value="TRANSCRIPTIONAL REGULATOR, ARSR FAMILY"/>
    <property type="match status" value="1"/>
</dbReference>
<keyword evidence="6" id="KW-1185">Reference proteome</keyword>
<dbReference type="InterPro" id="IPR011991">
    <property type="entry name" value="ArsR-like_HTH"/>
</dbReference>
<sequence length="87" mass="9936">MAHPSRLAVLEYLASVPGCYFAEICLNIPLAKSTISQHLKILRESGLVTERAEGTKVYYAIEREKWREAKGDFADFFANIYRERGLI</sequence>
<dbReference type="Gene3D" id="1.10.10.10">
    <property type="entry name" value="Winged helix-like DNA-binding domain superfamily/Winged helix DNA-binding domain"/>
    <property type="match status" value="1"/>
</dbReference>
<dbReference type="PANTHER" id="PTHR33154:SF15">
    <property type="entry name" value="REGULATORY PROTEIN ARSR"/>
    <property type="match status" value="1"/>
</dbReference>
<protein>
    <submittedName>
        <fullName evidence="5">Arsenical resistance operon repressor</fullName>
    </submittedName>
</protein>
<evidence type="ECO:0000313" key="5">
    <source>
        <dbReference type="EMBL" id="CDN32902.1"/>
    </source>
</evidence>
<dbReference type="PROSITE" id="PS50987">
    <property type="entry name" value="HTH_ARSR_2"/>
    <property type="match status" value="1"/>
</dbReference>
<reference evidence="5 6" key="1">
    <citation type="journal article" date="2015" name="Genome Announc.">
        <title>Complete Genome Sequence of the Novel Leech Symbiont Mucinivorans hirudinis M3T.</title>
        <authorList>
            <person name="Nelson M.C."/>
            <person name="Bomar L."/>
            <person name="Graf J."/>
        </authorList>
    </citation>
    <scope>NUCLEOTIDE SEQUENCE [LARGE SCALE GENOMIC DNA]</scope>
    <source>
        <strain evidence="6">M3</strain>
    </source>
</reference>
<proteinExistence type="predicted"/>
<dbReference type="Proteomes" id="UP000027616">
    <property type="component" value="Chromosome I"/>
</dbReference>
<evidence type="ECO:0000259" key="4">
    <source>
        <dbReference type="PROSITE" id="PS50987"/>
    </source>
</evidence>
<dbReference type="GO" id="GO:0003677">
    <property type="term" value="F:DNA binding"/>
    <property type="evidence" value="ECO:0007669"/>
    <property type="project" value="UniProtKB-KW"/>
</dbReference>
<organism evidence="5 6">
    <name type="scientific">Mucinivorans hirudinis</name>
    <dbReference type="NCBI Taxonomy" id="1433126"/>
    <lineage>
        <taxon>Bacteria</taxon>
        <taxon>Pseudomonadati</taxon>
        <taxon>Bacteroidota</taxon>
        <taxon>Bacteroidia</taxon>
        <taxon>Bacteroidales</taxon>
        <taxon>Rikenellaceae</taxon>
        <taxon>Mucinivorans</taxon>
    </lineage>
</organism>
<dbReference type="EMBL" id="HG934468">
    <property type="protein sequence ID" value="CDN32902.1"/>
    <property type="molecule type" value="Genomic_DNA"/>
</dbReference>
<accession>A0A060RBE8</accession>
<evidence type="ECO:0000313" key="6">
    <source>
        <dbReference type="Proteomes" id="UP000027616"/>
    </source>
</evidence>
<dbReference type="Pfam" id="PF01022">
    <property type="entry name" value="HTH_5"/>
    <property type="match status" value="1"/>
</dbReference>
<dbReference type="GO" id="GO:0003700">
    <property type="term" value="F:DNA-binding transcription factor activity"/>
    <property type="evidence" value="ECO:0007669"/>
    <property type="project" value="InterPro"/>
</dbReference>
<dbReference type="SUPFAM" id="SSF46785">
    <property type="entry name" value="Winged helix' DNA-binding domain"/>
    <property type="match status" value="1"/>
</dbReference>
<dbReference type="KEGG" id="rbc:BN938_2836"/>
<dbReference type="CDD" id="cd00090">
    <property type="entry name" value="HTH_ARSR"/>
    <property type="match status" value="1"/>
</dbReference>
<dbReference type="InterPro" id="IPR051081">
    <property type="entry name" value="HTH_MetalResp_TranReg"/>
</dbReference>
<evidence type="ECO:0000256" key="3">
    <source>
        <dbReference type="ARBA" id="ARBA00023163"/>
    </source>
</evidence>
<evidence type="ECO:0000256" key="1">
    <source>
        <dbReference type="ARBA" id="ARBA00023015"/>
    </source>
</evidence>
<keyword evidence="3" id="KW-0804">Transcription</keyword>
<keyword evidence="2" id="KW-0238">DNA-binding</keyword>
<feature type="domain" description="HTH arsR-type" evidence="4">
    <location>
        <begin position="1"/>
        <end position="84"/>
    </location>
</feature>
<dbReference type="PRINTS" id="PR00778">
    <property type="entry name" value="HTHARSR"/>
</dbReference>
<dbReference type="NCBIfam" id="NF033788">
    <property type="entry name" value="HTH_metalloreg"/>
    <property type="match status" value="1"/>
</dbReference>
<keyword evidence="1" id="KW-0805">Transcription regulation</keyword>
<dbReference type="InterPro" id="IPR001845">
    <property type="entry name" value="HTH_ArsR_DNA-bd_dom"/>
</dbReference>
<dbReference type="InterPro" id="IPR036390">
    <property type="entry name" value="WH_DNA-bd_sf"/>
</dbReference>
<dbReference type="InterPro" id="IPR036388">
    <property type="entry name" value="WH-like_DNA-bd_sf"/>
</dbReference>
<evidence type="ECO:0000256" key="2">
    <source>
        <dbReference type="ARBA" id="ARBA00023125"/>
    </source>
</evidence>
<dbReference type="eggNOG" id="COG0640">
    <property type="taxonomic scope" value="Bacteria"/>
</dbReference>
<dbReference type="AlphaFoldDB" id="A0A060RBE8"/>
<name>A0A060RBE8_9BACT</name>